<dbReference type="Proteomes" id="UP000184363">
    <property type="component" value="Unassembled WGS sequence"/>
</dbReference>
<dbReference type="RefSeq" id="WP_073459721.1">
    <property type="nucleotide sequence ID" value="NZ_CALGVN010000007.1"/>
</dbReference>
<evidence type="ECO:0008006" key="3">
    <source>
        <dbReference type="Google" id="ProtNLM"/>
    </source>
</evidence>
<dbReference type="InterPro" id="IPR011009">
    <property type="entry name" value="Kinase-like_dom_sf"/>
</dbReference>
<proteinExistence type="predicted"/>
<protein>
    <recommendedName>
        <fullName evidence="3">Thiamine kinase</fullName>
    </recommendedName>
</protein>
<dbReference type="EMBL" id="FRAP01000022">
    <property type="protein sequence ID" value="SHL25797.1"/>
    <property type="molecule type" value="Genomic_DNA"/>
</dbReference>
<keyword evidence="2" id="KW-1185">Reference proteome</keyword>
<dbReference type="STRING" id="1848.SAMN05443637_122103"/>
<evidence type="ECO:0000313" key="2">
    <source>
        <dbReference type="Proteomes" id="UP000184363"/>
    </source>
</evidence>
<reference evidence="1 2" key="1">
    <citation type="submission" date="2016-11" db="EMBL/GenBank/DDBJ databases">
        <authorList>
            <person name="Jaros S."/>
            <person name="Januszkiewicz K."/>
            <person name="Wedrychowicz H."/>
        </authorList>
    </citation>
    <scope>NUCLEOTIDE SEQUENCE [LARGE SCALE GENOMIC DNA]</scope>
    <source>
        <strain evidence="1 2">DSM 43832</strain>
    </source>
</reference>
<dbReference type="AlphaFoldDB" id="A0A1M6Z5W7"/>
<organism evidence="1 2">
    <name type="scientific">Pseudonocardia thermophila</name>
    <dbReference type="NCBI Taxonomy" id="1848"/>
    <lineage>
        <taxon>Bacteria</taxon>
        <taxon>Bacillati</taxon>
        <taxon>Actinomycetota</taxon>
        <taxon>Actinomycetes</taxon>
        <taxon>Pseudonocardiales</taxon>
        <taxon>Pseudonocardiaceae</taxon>
        <taxon>Pseudonocardia</taxon>
    </lineage>
</organism>
<sequence>MARDLAGFPRPVLAALAAGERLLTRRAGAKVVLADPEDLGGSDRSVVARARVARNPFSLPRTLVVKHYLGDPDPNRPDPFHYEVASCQLFTALPADARPSPVLIAYDQQARLLVLEDLGRSSTLADKLFGPDPDSAKRCLLSWARALGRMQAATAGRENDFGALLRRLGERAWRDPVAEDARVALAELPKVLAQDLGVTVPAEAVAEARETVRLLGSTRYRAFSPADTCPDNNLVTSRGVRFVDFEWGCFRDVALDAAYFRVPFPGCEASFALPDGMAEAMLEAWRSEIAPVWPELDDPEHLEERLLDAQLLWVWLCTWWLLPRIRVRDVTVGADATRSPRISTALSHYWRQVARMATDVRPASAELGTAVADALGRRYPDTPGTLPVFPAFRSLA</sequence>
<dbReference type="SUPFAM" id="SSF56112">
    <property type="entry name" value="Protein kinase-like (PK-like)"/>
    <property type="match status" value="1"/>
</dbReference>
<gene>
    <name evidence="1" type="ORF">SAMN05443637_122103</name>
</gene>
<accession>A0A1M6Z5W7</accession>
<evidence type="ECO:0000313" key="1">
    <source>
        <dbReference type="EMBL" id="SHL25797.1"/>
    </source>
</evidence>
<name>A0A1M6Z5W7_PSETH</name>
<dbReference type="OrthoDB" id="144109at2"/>